<dbReference type="EMBL" id="JBBKAI010000004">
    <property type="protein sequence ID" value="MEJ8662277.1"/>
    <property type="molecule type" value="Genomic_DNA"/>
</dbReference>
<sequence>MTLPTKDTPDFWTQIMTLREPAWREVTEDDQFDLHDAVEDAVFVLAKKLSTRAAEYRAAGQALPDAALAAPDVQLAMLRALREAQRAIDNLAGRTAKTAGHTGATYRHLGDAWGITRQSARLRWPDALPKKGEPRPVELELAGGRAEIVELPGEGGYVWEATAETGVTEKGPEPYGSAAEAAAHAGAFLQRHSHDPDAAHADCIEPHRGADGEYVDCDGRPL</sequence>
<evidence type="ECO:0000313" key="2">
    <source>
        <dbReference type="Proteomes" id="UP001375539"/>
    </source>
</evidence>
<gene>
    <name evidence="1" type="ORF">WKI58_38465</name>
</gene>
<organism evidence="1 2">
    <name type="scientific">Streptomyces pratisoli</name>
    <dbReference type="NCBI Taxonomy" id="3139917"/>
    <lineage>
        <taxon>Bacteria</taxon>
        <taxon>Bacillati</taxon>
        <taxon>Actinomycetota</taxon>
        <taxon>Actinomycetes</taxon>
        <taxon>Kitasatosporales</taxon>
        <taxon>Streptomycetaceae</taxon>
        <taxon>Streptomyces</taxon>
    </lineage>
</organism>
<evidence type="ECO:0000313" key="1">
    <source>
        <dbReference type="EMBL" id="MEJ8662277.1"/>
    </source>
</evidence>
<keyword evidence="2" id="KW-1185">Reference proteome</keyword>
<name>A0ACC6QUV9_9ACTN</name>
<reference evidence="1" key="1">
    <citation type="submission" date="2024-03" db="EMBL/GenBank/DDBJ databases">
        <title>Novel Streptomyces species of biotechnological and ecological value are a feature of Machair soil.</title>
        <authorList>
            <person name="Prole J.R."/>
            <person name="Goodfellow M."/>
            <person name="Allenby N."/>
            <person name="Ward A.C."/>
        </authorList>
    </citation>
    <scope>NUCLEOTIDE SEQUENCE</scope>
    <source>
        <strain evidence="1">MS1.AVA.4</strain>
    </source>
</reference>
<proteinExistence type="predicted"/>
<comment type="caution">
    <text evidence="1">The sequence shown here is derived from an EMBL/GenBank/DDBJ whole genome shotgun (WGS) entry which is preliminary data.</text>
</comment>
<dbReference type="Proteomes" id="UP001375539">
    <property type="component" value="Unassembled WGS sequence"/>
</dbReference>
<accession>A0ACC6QUV9</accession>
<protein>
    <submittedName>
        <fullName evidence="1">Uncharacterized protein</fullName>
    </submittedName>
</protein>